<evidence type="ECO:0000313" key="3">
    <source>
        <dbReference type="Proteomes" id="UP000011668"/>
    </source>
</evidence>
<feature type="compositionally biased region" description="Polar residues" evidence="1">
    <location>
        <begin position="222"/>
        <end position="247"/>
    </location>
</feature>
<feature type="compositionally biased region" description="Low complexity" evidence="1">
    <location>
        <begin position="126"/>
        <end position="137"/>
    </location>
</feature>
<sequence>MHIFGHYFPCFGGRHVTDSPLTMKTVCPRNLRTNQYNFLVPLNHPALNHQFDCPLLFLHFTSIGILIPFTVYIRFQIVSVSGSVSPERLSSCHTRSSTDQVASEDPTILPFLSDRYTHLTFRTSNTHTSTQQTAPTTRKLRPKSKHSKDLTRSVQWAASSTADHSLVHGAAAYKKRRHASTDGGYMHPYPVMVTDAGHQSCSSSVGSDEPLILPSNGRGKLTTGNSYEPNQNQSPYTNIGRPSTRSQPRFEARPPTTNLLDTSERSELVRRSRKLESILGETPRLLDMTDEHDVAKTCRKLEDRQVGTSNTIQSRPASSPGERPKYWRSLTLDNISTGSPQSHRPGSSSRHSFRLDDENTSATPRSPYQRPGPGPRFSRASSTARRPPVLRLSATPTHDVGHPYLGRRHSSDLSVRREASLNSVDMNVTCESGSDISAPTCPSFDTSSIGSSTMPTFARPRSPTSFLDSASLSSKISLSDSVISASVGPPGRSVLINQSLPPSPTTPLTPVLTQAEDARRKMSKLARHLGESVPADLVLGISGARRARHDHLSEDSAPQFLQIPPSGFAKANASTGARQPFCLAKPPSGHRKTRSVWKEGNDGKSASSRPMVRRASSVEQLRIETPTQAQLMGAEKARNVHRAVKMLQMFGAPPPHELYTNIKSRSLDLPPDSVIISVSPAPPTNPRASVNSFRDLAYILDHVDSLLTLICDTMPNADSGPFKDQGGSSSQSKDVEESFQARRARANKLAKFFGVTYRDLFDAVCTEDTQATETNTTDGLFSHPALRCLPESVHESGVVTNDGSKWVEPKSVEEVLDRLRAMKASSFSHSFNGSADYDWIYFDQVLLCFYYEPFSSPLCSIRCWTTASVTPCTFFHPKDMTLFYWLYFFEILTQLGYSNIRTPWPADGPTVDENRKFSLYTYMELIRLSSITPSGPQTNYTS</sequence>
<reference evidence="2 3" key="1">
    <citation type="journal article" date="2013" name="Nat. Commun.">
        <title>The evolution and pathogenic mechanisms of the rice sheath blight pathogen.</title>
        <authorList>
            <person name="Zheng A."/>
            <person name="Lin R."/>
            <person name="Xu L."/>
            <person name="Qin P."/>
            <person name="Tang C."/>
            <person name="Ai P."/>
            <person name="Zhang D."/>
            <person name="Liu Y."/>
            <person name="Sun Z."/>
            <person name="Feng H."/>
            <person name="Wang Y."/>
            <person name="Chen Y."/>
            <person name="Liang X."/>
            <person name="Fu R."/>
            <person name="Li Q."/>
            <person name="Zhang J."/>
            <person name="Yu X."/>
            <person name="Xie Z."/>
            <person name="Ding L."/>
            <person name="Guan P."/>
            <person name="Tang J."/>
            <person name="Liang Y."/>
            <person name="Wang S."/>
            <person name="Deng Q."/>
            <person name="Li S."/>
            <person name="Zhu J."/>
            <person name="Wang L."/>
            <person name="Liu H."/>
            <person name="Li P."/>
        </authorList>
    </citation>
    <scope>NUCLEOTIDE SEQUENCE [LARGE SCALE GENOMIC DNA]</scope>
    <source>
        <strain evidence="3">AG-1 IA</strain>
    </source>
</reference>
<dbReference type="Proteomes" id="UP000011668">
    <property type="component" value="Unassembled WGS sequence"/>
</dbReference>
<protein>
    <submittedName>
        <fullName evidence="2">Uncharacterized protein</fullName>
    </submittedName>
</protein>
<feature type="region of interest" description="Disordered" evidence="1">
    <location>
        <begin position="719"/>
        <end position="739"/>
    </location>
</feature>
<comment type="caution">
    <text evidence="2">The sequence shown here is derived from an EMBL/GenBank/DDBJ whole genome shotgun (WGS) entry which is preliminary data.</text>
</comment>
<dbReference type="AlphaFoldDB" id="L8WSP6"/>
<dbReference type="HOGENOM" id="CLU_013758_0_0_1"/>
<proteinExistence type="predicted"/>
<feature type="region of interest" description="Disordered" evidence="1">
    <location>
        <begin position="300"/>
        <end position="411"/>
    </location>
</feature>
<evidence type="ECO:0000256" key="1">
    <source>
        <dbReference type="SAM" id="MobiDB-lite"/>
    </source>
</evidence>
<keyword evidence="3" id="KW-1185">Reference proteome</keyword>
<feature type="region of interest" description="Disordered" evidence="1">
    <location>
        <begin position="197"/>
        <end position="266"/>
    </location>
</feature>
<name>L8WSP6_THACA</name>
<dbReference type="OrthoDB" id="3215907at2759"/>
<dbReference type="EMBL" id="AFRT01001633">
    <property type="protein sequence ID" value="ELU39758.1"/>
    <property type="molecule type" value="Genomic_DNA"/>
</dbReference>
<feature type="compositionally biased region" description="Polar residues" evidence="1">
    <location>
        <begin position="306"/>
        <end position="317"/>
    </location>
</feature>
<feature type="compositionally biased region" description="Polar residues" evidence="1">
    <location>
        <begin position="197"/>
        <end position="206"/>
    </location>
</feature>
<gene>
    <name evidence="2" type="ORF">AG1IA_06211</name>
</gene>
<feature type="region of interest" description="Disordered" evidence="1">
    <location>
        <begin position="579"/>
        <end position="613"/>
    </location>
</feature>
<evidence type="ECO:0000313" key="2">
    <source>
        <dbReference type="EMBL" id="ELU39758.1"/>
    </source>
</evidence>
<accession>L8WSP6</accession>
<organism evidence="2 3">
    <name type="scientific">Thanatephorus cucumeris (strain AG1-IA)</name>
    <name type="common">Rice sheath blight fungus</name>
    <name type="synonym">Rhizoctonia solani</name>
    <dbReference type="NCBI Taxonomy" id="983506"/>
    <lineage>
        <taxon>Eukaryota</taxon>
        <taxon>Fungi</taxon>
        <taxon>Dikarya</taxon>
        <taxon>Basidiomycota</taxon>
        <taxon>Agaricomycotina</taxon>
        <taxon>Agaricomycetes</taxon>
        <taxon>Cantharellales</taxon>
        <taxon>Ceratobasidiaceae</taxon>
        <taxon>Rhizoctonia</taxon>
        <taxon>Rhizoctonia solani AG-1</taxon>
    </lineage>
</organism>
<feature type="compositionally biased region" description="Polar residues" evidence="1">
    <location>
        <begin position="331"/>
        <end position="350"/>
    </location>
</feature>
<feature type="region of interest" description="Disordered" evidence="1">
    <location>
        <begin position="122"/>
        <end position="155"/>
    </location>
</feature>